<dbReference type="EMBL" id="MUIO01000023">
    <property type="protein sequence ID" value="ORC59938.1"/>
    <property type="molecule type" value="Genomic_DNA"/>
</dbReference>
<protein>
    <submittedName>
        <fullName evidence="1">NagC family transcriptional regulator</fullName>
    </submittedName>
</protein>
<proteinExistence type="predicted"/>
<dbReference type="RefSeq" id="WP_083182319.1">
    <property type="nucleotide sequence ID" value="NZ_CBCRZR010000021.1"/>
</dbReference>
<dbReference type="SUPFAM" id="SSF53067">
    <property type="entry name" value="Actin-like ATPase domain"/>
    <property type="match status" value="1"/>
</dbReference>
<dbReference type="Proteomes" id="UP000192815">
    <property type="component" value="Unassembled WGS sequence"/>
</dbReference>
<sequence>MPLDFDTPSFVSHPLSLNERKLLDILRRRGSITRATVSMEMDLAQQSVHRLIEELIGRGLLRSGERVKNGRGQPSPRIELVNEAVYAIGVSINTDSAVVCVADLGCNVLEQVTLRTPPLSRSSTLDALHKTIERMLQRNHIQPERVIGMGFAIAGFFLQDRQINAPEPLRDWSLMDLQPVLEARFGMPVWLENNATTAAIGESLVGVGAWASNFIYLSFNFGFGAGVVINGKPYFGSHGNAGEITLYNDQEAADRPALRYLIDELHQHGVQVDSIEDLRIRFDPDWPGVDTWLARTQPTLDRLVNALAGLFDPQAVVFGGQLPVALGRRLIAATSFWGTHRYQAPPPRPQLLLSETNGDAAAIGAALVPLKERFFV</sequence>
<dbReference type="Gene3D" id="1.10.10.10">
    <property type="entry name" value="Winged helix-like DNA-binding domain superfamily/Winged helix DNA-binding domain"/>
    <property type="match status" value="1"/>
</dbReference>
<evidence type="ECO:0000313" key="1">
    <source>
        <dbReference type="EMBL" id="ORC59938.1"/>
    </source>
</evidence>
<dbReference type="Pfam" id="PF00480">
    <property type="entry name" value="ROK"/>
    <property type="match status" value="1"/>
</dbReference>
<comment type="caution">
    <text evidence="1">The sequence shown here is derived from an EMBL/GenBank/DDBJ whole genome shotgun (WGS) entry which is preliminary data.</text>
</comment>
<dbReference type="AlphaFoldDB" id="A0A1X0N7W2"/>
<dbReference type="SUPFAM" id="SSF46785">
    <property type="entry name" value="Winged helix' DNA-binding domain"/>
    <property type="match status" value="1"/>
</dbReference>
<dbReference type="PANTHER" id="PTHR18964:SF169">
    <property type="entry name" value="N-ACETYLMANNOSAMINE KINASE"/>
    <property type="match status" value="1"/>
</dbReference>
<dbReference type="CDD" id="cd23763">
    <property type="entry name" value="ASKHA_ATPase_ROK"/>
    <property type="match status" value="1"/>
</dbReference>
<dbReference type="InterPro" id="IPR036388">
    <property type="entry name" value="WH-like_DNA-bd_sf"/>
</dbReference>
<accession>A0A1X0N7W2</accession>
<name>A0A1X0N7W2_9PSED</name>
<evidence type="ECO:0000313" key="2">
    <source>
        <dbReference type="Proteomes" id="UP000192815"/>
    </source>
</evidence>
<dbReference type="OrthoDB" id="8595273at2"/>
<dbReference type="STRING" id="1958950.BZK31_08825"/>
<gene>
    <name evidence="1" type="ORF">BZK31_08825</name>
</gene>
<keyword evidence="2" id="KW-1185">Reference proteome</keyword>
<dbReference type="Gene3D" id="3.30.420.40">
    <property type="match status" value="3"/>
</dbReference>
<reference evidence="2" key="1">
    <citation type="submission" date="2017-02" db="EMBL/GenBank/DDBJ databases">
        <title>Pseudomonas floridae sp. nov., a novel pathogenic bacterial species isolated from tomato.</title>
        <authorList>
            <person name="Timilsina S."/>
            <person name="Vallad G.E."/>
            <person name="Jones J.B."/>
        </authorList>
    </citation>
    <scope>NUCLEOTIDE SEQUENCE [LARGE SCALE GENOMIC DNA]</scope>
    <source>
        <strain evidence="2">GEV388</strain>
    </source>
</reference>
<dbReference type="PANTHER" id="PTHR18964">
    <property type="entry name" value="ROK (REPRESSOR, ORF, KINASE) FAMILY"/>
    <property type="match status" value="1"/>
</dbReference>
<dbReference type="InterPro" id="IPR043129">
    <property type="entry name" value="ATPase_NBD"/>
</dbReference>
<organism evidence="1 2">
    <name type="scientific">Pseudomonas floridensis</name>
    <dbReference type="NCBI Taxonomy" id="1958950"/>
    <lineage>
        <taxon>Bacteria</taxon>
        <taxon>Pseudomonadati</taxon>
        <taxon>Pseudomonadota</taxon>
        <taxon>Gammaproteobacteria</taxon>
        <taxon>Pseudomonadales</taxon>
        <taxon>Pseudomonadaceae</taxon>
        <taxon>Pseudomonas</taxon>
    </lineage>
</organism>
<dbReference type="InterPro" id="IPR036390">
    <property type="entry name" value="WH_DNA-bd_sf"/>
</dbReference>
<dbReference type="GO" id="GO:0009384">
    <property type="term" value="F:N-acylmannosamine kinase activity"/>
    <property type="evidence" value="ECO:0007669"/>
    <property type="project" value="TreeGrafter"/>
</dbReference>
<dbReference type="GO" id="GO:0019262">
    <property type="term" value="P:N-acetylneuraminate catabolic process"/>
    <property type="evidence" value="ECO:0007669"/>
    <property type="project" value="TreeGrafter"/>
</dbReference>
<dbReference type="InterPro" id="IPR000600">
    <property type="entry name" value="ROK"/>
</dbReference>